<dbReference type="GO" id="GO:0000160">
    <property type="term" value="P:phosphorelay signal transduction system"/>
    <property type="evidence" value="ECO:0007669"/>
    <property type="project" value="InterPro"/>
</dbReference>
<dbReference type="InterPro" id="IPR016032">
    <property type="entry name" value="Sig_transdc_resp-reg_C-effctor"/>
</dbReference>
<proteinExistence type="predicted"/>
<evidence type="ECO:0000256" key="2">
    <source>
        <dbReference type="PROSITE-ProRule" id="PRU01091"/>
    </source>
</evidence>
<dbReference type="Gene3D" id="2.120.10.30">
    <property type="entry name" value="TolB, C-terminal domain"/>
    <property type="match status" value="2"/>
</dbReference>
<dbReference type="InterPro" id="IPR011042">
    <property type="entry name" value="6-blade_b-propeller_TolB-like"/>
</dbReference>
<dbReference type="RefSeq" id="WP_208843496.1">
    <property type="nucleotide sequence ID" value="NZ_CP072133.1"/>
</dbReference>
<organism evidence="5 6">
    <name type="scientific">Pseudoalteromonas xiamenensis</name>
    <dbReference type="NCBI Taxonomy" id="882626"/>
    <lineage>
        <taxon>Bacteria</taxon>
        <taxon>Pseudomonadati</taxon>
        <taxon>Pseudomonadota</taxon>
        <taxon>Gammaproteobacteria</taxon>
        <taxon>Alteromonadales</taxon>
        <taxon>Pseudoalteromonadaceae</taxon>
        <taxon>Pseudoalteromonas</taxon>
    </lineage>
</organism>
<sequence>MHRNSVLSYQELIELVWADTAVEPNALQRCVTHLRKALGDDGKTIIETFPKLGYRLNPTRLSSAPRQHKRVAIMIGTLLVLIVAFLIGTTFEKHVPSLSIESIEPLTFKSQYQHGASFHQNSLIYIEQDNDKHLLVLKNIDTQKIQILYSSQQLYGGTSLNPEGTLILFSEVQFVNKIKCAQVRLYSLLNNKSHVVIPCTNNFNHGAKWLNNDQFIYFKTSKSEQNSVYAYDFSAQEPVQIDLTQQANLDQIANLNVSSGQILLGGTDHQGQTGVWLGRLENNSFLTTSFYPSTYTQSGASNAVINRKGVVFQTHEHKLFRYIHSESNIQNVVIPRTEKFDLIAALDNNTLLAQASINPWQINERQWDSDKFFDKPLFSTQYSQTMGQYSPNDDSIAFISTRSGQNQIWLSKNGELRQLTHKQPVSSFIWKVDGKGLWFISNSSLYEFDLSTYKIRYLTSPAVDTLMQHSAKGWLLMRHAETYEPLLLTLDSLTTKPLINAKVGWAQLTERNQLIFNPKGIGKLMVSSLDEPNSPAAKLFPDITIQSRYYLRSEQLYTQDKASRIWTINTSNFSRENIATFDENALFATDVRTAPFRMLSDNYAPKRSDIVKLVVKDVQDGVE</sequence>
<evidence type="ECO:0000259" key="4">
    <source>
        <dbReference type="PROSITE" id="PS51755"/>
    </source>
</evidence>
<keyword evidence="1 2" id="KW-0238">DNA-binding</keyword>
<dbReference type="SUPFAM" id="SSF46894">
    <property type="entry name" value="C-terminal effector domain of the bipartite response regulators"/>
    <property type="match status" value="1"/>
</dbReference>
<keyword evidence="3" id="KW-0472">Membrane</keyword>
<dbReference type="Gene3D" id="1.10.10.10">
    <property type="entry name" value="Winged helix-like DNA-binding domain superfamily/Winged helix DNA-binding domain"/>
    <property type="match status" value="1"/>
</dbReference>
<dbReference type="PANTHER" id="PTHR36842:SF1">
    <property type="entry name" value="PROTEIN TOLB"/>
    <property type="match status" value="1"/>
</dbReference>
<feature type="DNA-binding region" description="OmpR/PhoB-type" evidence="2">
    <location>
        <begin position="1"/>
        <end position="58"/>
    </location>
</feature>
<dbReference type="PROSITE" id="PS51755">
    <property type="entry name" value="OMPR_PHOB"/>
    <property type="match status" value="1"/>
</dbReference>
<dbReference type="EMBL" id="CP072133">
    <property type="protein sequence ID" value="QTH71873.1"/>
    <property type="molecule type" value="Genomic_DNA"/>
</dbReference>
<keyword evidence="3" id="KW-0812">Transmembrane</keyword>
<evidence type="ECO:0000256" key="3">
    <source>
        <dbReference type="SAM" id="Phobius"/>
    </source>
</evidence>
<dbReference type="InterPro" id="IPR001867">
    <property type="entry name" value="OmpR/PhoB-type_DNA-bd"/>
</dbReference>
<dbReference type="InterPro" id="IPR036388">
    <property type="entry name" value="WH-like_DNA-bd_sf"/>
</dbReference>
<dbReference type="GO" id="GO:0006355">
    <property type="term" value="P:regulation of DNA-templated transcription"/>
    <property type="evidence" value="ECO:0007669"/>
    <property type="project" value="InterPro"/>
</dbReference>
<name>A0A975HLA2_9GAMM</name>
<dbReference type="CDD" id="cd00383">
    <property type="entry name" value="trans_reg_C"/>
    <property type="match status" value="1"/>
</dbReference>
<evidence type="ECO:0000313" key="6">
    <source>
        <dbReference type="Proteomes" id="UP000664904"/>
    </source>
</evidence>
<dbReference type="GO" id="GO:0003677">
    <property type="term" value="F:DNA binding"/>
    <property type="evidence" value="ECO:0007669"/>
    <property type="project" value="UniProtKB-UniRule"/>
</dbReference>
<dbReference type="SUPFAM" id="SSF82171">
    <property type="entry name" value="DPP6 N-terminal domain-like"/>
    <property type="match status" value="1"/>
</dbReference>
<dbReference type="KEGG" id="pxi:J5O05_02755"/>
<evidence type="ECO:0000313" key="5">
    <source>
        <dbReference type="EMBL" id="QTH71873.1"/>
    </source>
</evidence>
<protein>
    <submittedName>
        <fullName evidence="5">Winged helix-turn-helix domain-containing protein</fullName>
    </submittedName>
</protein>
<reference evidence="5" key="1">
    <citation type="submission" date="2021-03" db="EMBL/GenBank/DDBJ databases">
        <title>Complete Genome of Pseudoalteromonas xiamenensis STKMTI.2, a new potential marine bacterium producing anti-Vibrio compounds.</title>
        <authorList>
            <person name="Handayani D.P."/>
            <person name="Isnansetyo A."/>
            <person name="Istiqomah I."/>
            <person name="Jumina J."/>
        </authorList>
    </citation>
    <scope>NUCLEOTIDE SEQUENCE</scope>
    <source>
        <strain evidence="5">STKMTI.2</strain>
    </source>
</reference>
<accession>A0A975HLA2</accession>
<evidence type="ECO:0000256" key="1">
    <source>
        <dbReference type="ARBA" id="ARBA00023125"/>
    </source>
</evidence>
<feature type="domain" description="OmpR/PhoB-type" evidence="4">
    <location>
        <begin position="1"/>
        <end position="58"/>
    </location>
</feature>
<dbReference type="PANTHER" id="PTHR36842">
    <property type="entry name" value="PROTEIN TOLB HOMOLOG"/>
    <property type="match status" value="1"/>
</dbReference>
<dbReference type="Pfam" id="PF00486">
    <property type="entry name" value="Trans_reg_C"/>
    <property type="match status" value="1"/>
</dbReference>
<dbReference type="Proteomes" id="UP000664904">
    <property type="component" value="Chromosome"/>
</dbReference>
<keyword evidence="3" id="KW-1133">Transmembrane helix</keyword>
<feature type="transmembrane region" description="Helical" evidence="3">
    <location>
        <begin position="71"/>
        <end position="91"/>
    </location>
</feature>
<gene>
    <name evidence="5" type="ORF">J5O05_02755</name>
</gene>
<keyword evidence="6" id="KW-1185">Reference proteome</keyword>
<dbReference type="AlphaFoldDB" id="A0A975HLA2"/>